<protein>
    <recommendedName>
        <fullName evidence="8">ESAT-6 protein secretion system EspG family protein</fullName>
    </recommendedName>
</protein>
<reference evidence="6 7" key="1">
    <citation type="submission" date="2020-04" db="EMBL/GenBank/DDBJ databases">
        <title>MicrobeNet Type strains.</title>
        <authorList>
            <person name="Nicholson A.C."/>
        </authorList>
    </citation>
    <scope>NUCLEOTIDE SEQUENCE [LARGE SCALE GENOMIC DNA]</scope>
    <source>
        <strain evidence="6 7">DSM 45078</strain>
    </source>
</reference>
<name>A0A846XAU7_9NOCA</name>
<feature type="region of interest" description="Disordered" evidence="5">
    <location>
        <begin position="148"/>
        <end position="171"/>
    </location>
</feature>
<comment type="similarity">
    <text evidence="2">Belongs to the EspG family.</text>
</comment>
<dbReference type="RefSeq" id="WP_068035331.1">
    <property type="nucleotide sequence ID" value="NZ_JAAXOO010000001.1"/>
</dbReference>
<dbReference type="AlphaFoldDB" id="A0A846XAU7"/>
<dbReference type="Proteomes" id="UP000565715">
    <property type="component" value="Unassembled WGS sequence"/>
</dbReference>
<proteinExistence type="inferred from homology"/>
<gene>
    <name evidence="6" type="ORF">HGA13_01605</name>
</gene>
<evidence type="ECO:0000256" key="1">
    <source>
        <dbReference type="ARBA" id="ARBA00004496"/>
    </source>
</evidence>
<keyword evidence="7" id="KW-1185">Reference proteome</keyword>
<sequence length="259" mass="28921">MYRQWTLSDLEFVVLWEEQREVLLPTPFTYRSNMGSYAEGERQQQRTRAHLRAVDNYGLGDALEIIARPDLQIILHAWDPRYPEDPHAHIRLHIARRSDRTFLLEQLPGATLQHSGGFIITECGYLAVAGSIVDRLPRQSAGRLTDVVLPGGRESEGHGQSLVREPHEDPSRAAAAEFSTAPRNLVGAIEVRQGVAPLGPKYRASQGFWVFDLAGDGRYVVWPERTRVATGVDSVQLVEAINSAVARIIVAIKDQRARA</sequence>
<dbReference type="EMBL" id="JAAXOO010000001">
    <property type="protein sequence ID" value="NKY31773.1"/>
    <property type="molecule type" value="Genomic_DNA"/>
</dbReference>
<dbReference type="InterPro" id="IPR025734">
    <property type="entry name" value="EspG"/>
</dbReference>
<evidence type="ECO:0000313" key="7">
    <source>
        <dbReference type="Proteomes" id="UP000565715"/>
    </source>
</evidence>
<evidence type="ECO:0000256" key="3">
    <source>
        <dbReference type="ARBA" id="ARBA00022490"/>
    </source>
</evidence>
<comment type="caution">
    <text evidence="6">The sequence shown here is derived from an EMBL/GenBank/DDBJ whole genome shotgun (WGS) entry which is preliminary data.</text>
</comment>
<evidence type="ECO:0000313" key="6">
    <source>
        <dbReference type="EMBL" id="NKY31773.1"/>
    </source>
</evidence>
<organism evidence="6 7">
    <name type="scientific">Nocardia speluncae</name>
    <dbReference type="NCBI Taxonomy" id="419477"/>
    <lineage>
        <taxon>Bacteria</taxon>
        <taxon>Bacillati</taxon>
        <taxon>Actinomycetota</taxon>
        <taxon>Actinomycetes</taxon>
        <taxon>Mycobacteriales</taxon>
        <taxon>Nocardiaceae</taxon>
        <taxon>Nocardia</taxon>
    </lineage>
</organism>
<evidence type="ECO:0000256" key="5">
    <source>
        <dbReference type="SAM" id="MobiDB-lite"/>
    </source>
</evidence>
<comment type="subcellular location">
    <subcellularLocation>
        <location evidence="1">Cytoplasm</location>
    </subcellularLocation>
</comment>
<dbReference type="Pfam" id="PF14011">
    <property type="entry name" value="ESX-1_EspG"/>
    <property type="match status" value="1"/>
</dbReference>
<keyword evidence="4" id="KW-0143">Chaperone</keyword>
<evidence type="ECO:0000256" key="2">
    <source>
        <dbReference type="ARBA" id="ARBA00006411"/>
    </source>
</evidence>
<evidence type="ECO:0000256" key="4">
    <source>
        <dbReference type="ARBA" id="ARBA00023186"/>
    </source>
</evidence>
<keyword evidence="3" id="KW-0963">Cytoplasm</keyword>
<evidence type="ECO:0008006" key="8">
    <source>
        <dbReference type="Google" id="ProtNLM"/>
    </source>
</evidence>
<accession>A0A846XAU7</accession>